<evidence type="ECO:0000256" key="1">
    <source>
        <dbReference type="ARBA" id="ARBA00001947"/>
    </source>
</evidence>
<dbReference type="Gene3D" id="3.30.830.10">
    <property type="entry name" value="Metalloenzyme, LuxS/M16 peptidase-like"/>
    <property type="match status" value="4"/>
</dbReference>
<evidence type="ECO:0000256" key="6">
    <source>
        <dbReference type="ARBA" id="ARBA00022833"/>
    </source>
</evidence>
<sequence length="963" mass="104517">MTRILRPALVALTALALSACAFQPHLPKLPFKGGKPAAAAPTTAAAPRRTEWPQAKSDVPADPRVRFGVLPNGMRYAIMKNATPPGQASLRLRIDAGSLNETDAQQGLAHFLEHMAFNGSKAIPEGEMVKILERHGLAFGADTNASTDFDETIYKLDLPQTDDDTVDSSLQILRETASELLIAQDAVDRERGIVLSEERTRDGPGYRIYKSRLAFLLKGQRPSTRFPIGQVEVLKTAPASQIRDFYAKYYRPDRAVLVAVGDFDVDAMEAKIKARFGDWKATGPDGGDPDLGALAQRGPETLVKIEPGSSTFLQLSWTAAPDLAPDSVEKRRRQWLERLGFAVLNRRLGTIARGDNPPFLSAGAFRTDQLHAAQITNVAVSARPGEWQAALQAVDQEQRRAVQFGVRQDELDREIAEIRAALQAQVSGAATQKTPNLAGDMLDSLTDDDVITSPQQDLELFEKIVKDLKADTVSASLKAAFEGNGPLLFMASPTEIQGGEAAVTAAYAASRATPVTALAASTLMAWPYDSFGAPGKVVDQHEIEDLDAVFVRFDNGVRLTVKPTKFRDDQVLVKVRIGDGMLDLSRDRQSMIWASSSLIEGGLGKISAEDMDRVLASHIYGANFRVEDDAFSLSGSTRRDDLNTQLQVLAAYVSDPGFKPEAFQRMKSYVATLNDQLVATDGGVFGRDLPGLIHNGDKRWTFPQPADIAGSDLAAFKGQFGPALASGQIEVLVVGDVTVDKAIAAVAATFGALPSRPAGIPPGSDALTAGFPGGGGEPVVLTHKGREDQAIAYVAWRTSDFFGDVQTSRTVTLLGDVLHLRLIDEIREKQGVTYSPQTGTESSLVFKGWGYLSAQIEAPPANIDGFYRDVAKIVADLRDKPITADELERARKPKLEGLQKARNTNEYWLYFLSGAQNDPRRLDAIRSVQASYQRITPADLQAAARKYLTDDRAWKVVVRPGSK</sequence>
<keyword evidence="14" id="KW-1185">Reference proteome</keyword>
<evidence type="ECO:0000256" key="8">
    <source>
        <dbReference type="RuleBase" id="RU004447"/>
    </source>
</evidence>
<dbReference type="InterPro" id="IPR011765">
    <property type="entry name" value="Pept_M16_N"/>
</dbReference>
<feature type="signal peptide" evidence="10">
    <location>
        <begin position="1"/>
        <end position="21"/>
    </location>
</feature>
<protein>
    <submittedName>
        <fullName evidence="13">Zinc protease</fullName>
        <ecNumber evidence="13">3.4.24.-</ecNumber>
    </submittedName>
</protein>
<dbReference type="EMBL" id="JAUSVS010000001">
    <property type="protein sequence ID" value="MDQ0462700.1"/>
    <property type="molecule type" value="Genomic_DNA"/>
</dbReference>
<gene>
    <name evidence="13" type="ORF">QO010_000448</name>
</gene>
<dbReference type="RefSeq" id="WP_307345383.1">
    <property type="nucleotide sequence ID" value="NZ_JAUSVS010000001.1"/>
</dbReference>
<comment type="cofactor">
    <cofactor evidence="1">
        <name>Zn(2+)</name>
        <dbReference type="ChEBI" id="CHEBI:29105"/>
    </cofactor>
</comment>
<feature type="chain" id="PRO_5045212210" evidence="10">
    <location>
        <begin position="22"/>
        <end position="963"/>
    </location>
</feature>
<dbReference type="PROSITE" id="PS00143">
    <property type="entry name" value="INSULINASE"/>
    <property type="match status" value="1"/>
</dbReference>
<accession>A0ABU0IL06</accession>
<evidence type="ECO:0000256" key="4">
    <source>
        <dbReference type="ARBA" id="ARBA00022723"/>
    </source>
</evidence>
<feature type="domain" description="Peptidase M16 C-terminal" evidence="12">
    <location>
        <begin position="240"/>
        <end position="416"/>
    </location>
</feature>
<keyword evidence="4" id="KW-0479">Metal-binding</keyword>
<evidence type="ECO:0000256" key="3">
    <source>
        <dbReference type="ARBA" id="ARBA00022670"/>
    </source>
</evidence>
<keyword evidence="10" id="KW-0732">Signal</keyword>
<dbReference type="InterPro" id="IPR007863">
    <property type="entry name" value="Peptidase_M16_C"/>
</dbReference>
<dbReference type="PROSITE" id="PS51257">
    <property type="entry name" value="PROKAR_LIPOPROTEIN"/>
    <property type="match status" value="1"/>
</dbReference>
<feature type="region of interest" description="Disordered" evidence="9">
    <location>
        <begin position="31"/>
        <end position="64"/>
    </location>
</feature>
<evidence type="ECO:0000259" key="12">
    <source>
        <dbReference type="Pfam" id="PF05193"/>
    </source>
</evidence>
<evidence type="ECO:0000259" key="11">
    <source>
        <dbReference type="Pfam" id="PF00675"/>
    </source>
</evidence>
<dbReference type="GO" id="GO:0006508">
    <property type="term" value="P:proteolysis"/>
    <property type="evidence" value="ECO:0007669"/>
    <property type="project" value="UniProtKB-KW"/>
</dbReference>
<dbReference type="GO" id="GO:0008233">
    <property type="term" value="F:peptidase activity"/>
    <property type="evidence" value="ECO:0007669"/>
    <property type="project" value="UniProtKB-KW"/>
</dbReference>
<dbReference type="SUPFAM" id="SSF63411">
    <property type="entry name" value="LuxS/MPP-like metallohydrolase"/>
    <property type="match status" value="3"/>
</dbReference>
<name>A0ABU0IL06_9CAUL</name>
<keyword evidence="7" id="KW-0482">Metalloprotease</keyword>
<reference evidence="13 14" key="1">
    <citation type="submission" date="2023-07" db="EMBL/GenBank/DDBJ databases">
        <title>Genomic Encyclopedia of Type Strains, Phase IV (KMG-IV): sequencing the most valuable type-strain genomes for metagenomic binning, comparative biology and taxonomic classification.</title>
        <authorList>
            <person name="Goeker M."/>
        </authorList>
    </citation>
    <scope>NUCLEOTIDE SEQUENCE [LARGE SCALE GENOMIC DNA]</scope>
    <source>
        <strain evidence="13 14">DSM 18695</strain>
    </source>
</reference>
<keyword evidence="5 13" id="KW-0378">Hydrolase</keyword>
<comment type="similarity">
    <text evidence="2 8">Belongs to the peptidase M16 family.</text>
</comment>
<evidence type="ECO:0000256" key="2">
    <source>
        <dbReference type="ARBA" id="ARBA00007261"/>
    </source>
</evidence>
<evidence type="ECO:0000313" key="14">
    <source>
        <dbReference type="Proteomes" id="UP001228905"/>
    </source>
</evidence>
<proteinExistence type="inferred from homology"/>
<feature type="domain" description="Peptidase M16 C-terminal" evidence="12">
    <location>
        <begin position="728"/>
        <end position="892"/>
    </location>
</feature>
<evidence type="ECO:0000256" key="7">
    <source>
        <dbReference type="ARBA" id="ARBA00023049"/>
    </source>
</evidence>
<feature type="compositionally biased region" description="Low complexity" evidence="9">
    <location>
        <begin position="36"/>
        <end position="47"/>
    </location>
</feature>
<evidence type="ECO:0000256" key="10">
    <source>
        <dbReference type="SAM" id="SignalP"/>
    </source>
</evidence>
<dbReference type="PANTHER" id="PTHR43690">
    <property type="entry name" value="NARDILYSIN"/>
    <property type="match status" value="1"/>
</dbReference>
<organism evidence="13 14">
    <name type="scientific">Caulobacter ginsengisoli</name>
    <dbReference type="NCBI Taxonomy" id="400775"/>
    <lineage>
        <taxon>Bacteria</taxon>
        <taxon>Pseudomonadati</taxon>
        <taxon>Pseudomonadota</taxon>
        <taxon>Alphaproteobacteria</taxon>
        <taxon>Caulobacterales</taxon>
        <taxon>Caulobacteraceae</taxon>
        <taxon>Caulobacter</taxon>
    </lineage>
</organism>
<dbReference type="Pfam" id="PF05193">
    <property type="entry name" value="Peptidase_M16_C"/>
    <property type="match status" value="2"/>
</dbReference>
<dbReference type="InterPro" id="IPR001431">
    <property type="entry name" value="Pept_M16_Zn_BS"/>
</dbReference>
<keyword evidence="3 13" id="KW-0645">Protease</keyword>
<evidence type="ECO:0000256" key="9">
    <source>
        <dbReference type="SAM" id="MobiDB-lite"/>
    </source>
</evidence>
<comment type="caution">
    <text evidence="13">The sequence shown here is derived from an EMBL/GenBank/DDBJ whole genome shotgun (WGS) entry which is preliminary data.</text>
</comment>
<dbReference type="Proteomes" id="UP001228905">
    <property type="component" value="Unassembled WGS sequence"/>
</dbReference>
<evidence type="ECO:0000256" key="5">
    <source>
        <dbReference type="ARBA" id="ARBA00022801"/>
    </source>
</evidence>
<evidence type="ECO:0000313" key="13">
    <source>
        <dbReference type="EMBL" id="MDQ0462700.1"/>
    </source>
</evidence>
<dbReference type="Pfam" id="PF00675">
    <property type="entry name" value="Peptidase_M16"/>
    <property type="match status" value="1"/>
</dbReference>
<keyword evidence="6" id="KW-0862">Zinc</keyword>
<dbReference type="PANTHER" id="PTHR43690:SF17">
    <property type="entry name" value="PROTEIN YHJJ"/>
    <property type="match status" value="1"/>
</dbReference>
<feature type="domain" description="Peptidase M16 N-terminal" evidence="11">
    <location>
        <begin position="78"/>
        <end position="197"/>
    </location>
</feature>
<dbReference type="InterPro" id="IPR011249">
    <property type="entry name" value="Metalloenz_LuxS/M16"/>
</dbReference>
<dbReference type="EC" id="3.4.24.-" evidence="13"/>
<dbReference type="InterPro" id="IPR050626">
    <property type="entry name" value="Peptidase_M16"/>
</dbReference>